<keyword evidence="6" id="KW-0175">Coiled coil</keyword>
<accession>W7J1D7</accession>
<dbReference type="GO" id="GO:0005737">
    <property type="term" value="C:cytoplasm"/>
    <property type="evidence" value="ECO:0007669"/>
    <property type="project" value="UniProtKB-SubCell"/>
</dbReference>
<dbReference type="eggNOG" id="COG3599">
    <property type="taxonomic scope" value="Bacteria"/>
</dbReference>
<feature type="compositionally biased region" description="Basic and acidic residues" evidence="9">
    <location>
        <begin position="276"/>
        <end position="291"/>
    </location>
</feature>
<proteinExistence type="inferred from homology"/>
<feature type="region of interest" description="Disordered" evidence="9">
    <location>
        <begin position="86"/>
        <end position="347"/>
    </location>
</feature>
<feature type="compositionally biased region" description="Pro residues" evidence="9">
    <location>
        <begin position="310"/>
        <end position="328"/>
    </location>
</feature>
<feature type="compositionally biased region" description="Low complexity" evidence="9">
    <location>
        <begin position="247"/>
        <end position="271"/>
    </location>
</feature>
<evidence type="ECO:0000256" key="2">
    <source>
        <dbReference type="ARBA" id="ARBA00009008"/>
    </source>
</evidence>
<dbReference type="Gene3D" id="6.10.250.660">
    <property type="match status" value="2"/>
</dbReference>
<feature type="compositionally biased region" description="Low complexity" evidence="9">
    <location>
        <begin position="162"/>
        <end position="171"/>
    </location>
</feature>
<accession>A0A8E2X5H2</accession>
<comment type="subcellular location">
    <subcellularLocation>
        <location evidence="1">Cytoplasm</location>
    </subcellularLocation>
</comment>
<keyword evidence="11" id="KW-1185">Reference proteome</keyword>
<comment type="caution">
    <text evidence="10">The sequence shown here is derived from an EMBL/GenBank/DDBJ whole genome shotgun (WGS) entry which is preliminary data.</text>
</comment>
<feature type="compositionally biased region" description="Low complexity" evidence="9">
    <location>
        <begin position="194"/>
        <end position="210"/>
    </location>
</feature>
<dbReference type="STRING" id="909613.UO65_1925"/>
<sequence>MPLTAEAVRAATFDKAPFGRRGYHEDQVDAFLDRVEAALEGGEPITAAEVSSVEFDAAPIVRRGYHEGQVDEFLDLVVEHLERVEAGEDDLDDDDFDDPPAPRRQPGQATGPRVVLPPTPPGKTALELPPGMSADPTPPPRRRVIPNTPEPTRQAAPPPAAKAPAAQVPAAADDDFEPFVLSDDLPAERPPAPAQQQPAQPRQAQHRPAASGSTGHTSGPHQLPVKDQRRVFLPPPGNGTTDNGDGAQHPRQAPARPAQQPQATQQPQQAPVRRRHEAEEPPRRDNREWFTEPRGYPPVPPEHQAQHQQPAPPPVQQQPAQQQPPRPQSYPTRHAAPELPIDSDVPFLPLPPAPAGVRGYRTGDVERLVQILTRAATSLDDIPTAEELEAARPGLTFFVGQGYHQAAVDAVIEAWVDELHRREH</sequence>
<evidence type="ECO:0000256" key="9">
    <source>
        <dbReference type="SAM" id="MobiDB-lite"/>
    </source>
</evidence>
<feature type="compositionally biased region" description="Acidic residues" evidence="9">
    <location>
        <begin position="87"/>
        <end position="98"/>
    </location>
</feature>
<evidence type="ECO:0000256" key="4">
    <source>
        <dbReference type="ARBA" id="ARBA00022490"/>
    </source>
</evidence>
<dbReference type="InterPro" id="IPR019933">
    <property type="entry name" value="DivIVA_domain"/>
</dbReference>
<dbReference type="PANTHER" id="PTHR35794">
    <property type="entry name" value="CELL DIVISION PROTEIN DIVIVA"/>
    <property type="match status" value="1"/>
</dbReference>
<evidence type="ECO:0000256" key="1">
    <source>
        <dbReference type="ARBA" id="ARBA00004496"/>
    </source>
</evidence>
<evidence type="ECO:0000256" key="5">
    <source>
        <dbReference type="ARBA" id="ARBA00022618"/>
    </source>
</evidence>
<dbReference type="Proteomes" id="UP000019277">
    <property type="component" value="Unassembled WGS sequence"/>
</dbReference>
<keyword evidence="5" id="KW-0132">Cell division</keyword>
<dbReference type="NCBIfam" id="TIGR03544">
    <property type="entry name" value="DivI1A_domain"/>
    <property type="match status" value="2"/>
</dbReference>
<comment type="similarity">
    <text evidence="2">Belongs to the DivIVA family.</text>
</comment>
<evidence type="ECO:0000256" key="3">
    <source>
        <dbReference type="ARBA" id="ARBA00018787"/>
    </source>
</evidence>
<dbReference type="EMBL" id="AYXG01000072">
    <property type="protein sequence ID" value="EWC62731.1"/>
    <property type="molecule type" value="Genomic_DNA"/>
</dbReference>
<dbReference type="AlphaFoldDB" id="W7J1D7"/>
<reference evidence="10 11" key="1">
    <citation type="journal article" date="2014" name="Genome Announc.">
        <title>Draft Genome Sequence of the Antitrypanosomally Active Sponge-Associated Bacterium Actinokineospora sp. Strain EG49.</title>
        <authorList>
            <person name="Harjes J."/>
            <person name="Ryu T."/>
            <person name="Abdelmohsen U.R."/>
            <person name="Moitinho-Silva L."/>
            <person name="Horn H."/>
            <person name="Ravasi T."/>
            <person name="Hentschel U."/>
        </authorList>
    </citation>
    <scope>NUCLEOTIDE SEQUENCE [LARGE SCALE GENOMIC DNA]</scope>
    <source>
        <strain evidence="10 11">EG49</strain>
    </source>
</reference>
<evidence type="ECO:0000256" key="6">
    <source>
        <dbReference type="ARBA" id="ARBA00023054"/>
    </source>
</evidence>
<name>W7J1D7_9PSEU</name>
<gene>
    <name evidence="10" type="ORF">UO65_1925</name>
</gene>
<dbReference type="GO" id="GO:0051301">
    <property type="term" value="P:cell division"/>
    <property type="evidence" value="ECO:0007669"/>
    <property type="project" value="UniProtKB-KW"/>
</dbReference>
<organism evidence="10 11">
    <name type="scientific">Actinokineospora spheciospongiae</name>
    <dbReference type="NCBI Taxonomy" id="909613"/>
    <lineage>
        <taxon>Bacteria</taxon>
        <taxon>Bacillati</taxon>
        <taxon>Actinomycetota</taxon>
        <taxon>Actinomycetes</taxon>
        <taxon>Pseudonocardiales</taxon>
        <taxon>Pseudonocardiaceae</taxon>
        <taxon>Actinokineospora</taxon>
    </lineage>
</organism>
<evidence type="ECO:0000313" key="10">
    <source>
        <dbReference type="EMBL" id="EWC62731.1"/>
    </source>
</evidence>
<dbReference type="InterPro" id="IPR007793">
    <property type="entry name" value="DivIVA_fam"/>
</dbReference>
<protein>
    <recommendedName>
        <fullName evidence="3">Cell wall synthesis protein Wag31</fullName>
    </recommendedName>
    <alternativeName>
        <fullName evidence="8">Antigen 84</fullName>
    </alternativeName>
</protein>
<feature type="compositionally biased region" description="Polar residues" evidence="9">
    <location>
        <begin position="211"/>
        <end position="220"/>
    </location>
</feature>
<evidence type="ECO:0000256" key="7">
    <source>
        <dbReference type="ARBA" id="ARBA00023306"/>
    </source>
</evidence>
<keyword evidence="4" id="KW-0963">Cytoplasm</keyword>
<keyword evidence="7" id="KW-0131">Cell cycle</keyword>
<evidence type="ECO:0000256" key="8">
    <source>
        <dbReference type="ARBA" id="ARBA00031737"/>
    </source>
</evidence>
<dbReference type="PATRIC" id="fig|909613.9.peg.1939"/>
<dbReference type="PANTHER" id="PTHR35794:SF2">
    <property type="entry name" value="CELL DIVISION PROTEIN DIVIVA"/>
    <property type="match status" value="1"/>
</dbReference>
<evidence type="ECO:0000313" key="11">
    <source>
        <dbReference type="Proteomes" id="UP000019277"/>
    </source>
</evidence>